<comment type="similarity">
    <text evidence="3 8">Belongs to the class-I DAHP synthase family.</text>
</comment>
<protein>
    <recommendedName>
        <fullName evidence="8">Phospho-2-dehydro-3-deoxyheptonate aldolase</fullName>
        <ecNumber evidence="8">2.5.1.54</ecNumber>
    </recommendedName>
</protein>
<evidence type="ECO:0000259" key="9">
    <source>
        <dbReference type="Pfam" id="PF00793"/>
    </source>
</evidence>
<dbReference type="FunFam" id="3.20.20.70:FF:000005">
    <property type="entry name" value="Phospho-2-dehydro-3-deoxyheptonate aldolase"/>
    <property type="match status" value="1"/>
</dbReference>
<reference evidence="10 11" key="1">
    <citation type="submission" date="2016-04" db="EMBL/GenBank/DDBJ databases">
        <authorList>
            <person name="Peeters C."/>
        </authorList>
    </citation>
    <scope>NUCLEOTIDE SEQUENCE [LARGE SCALE GENOMIC DNA]</scope>
    <source>
        <strain evidence="10">LMG 29311</strain>
    </source>
</reference>
<feature type="domain" description="DAHP synthetase I/KDSA" evidence="9">
    <location>
        <begin position="43"/>
        <end position="336"/>
    </location>
</feature>
<evidence type="ECO:0000256" key="7">
    <source>
        <dbReference type="ARBA" id="ARBA00047508"/>
    </source>
</evidence>
<evidence type="ECO:0000313" key="11">
    <source>
        <dbReference type="Proteomes" id="UP000196218"/>
    </source>
</evidence>
<evidence type="ECO:0000256" key="1">
    <source>
        <dbReference type="ARBA" id="ARBA00003726"/>
    </source>
</evidence>
<dbReference type="PANTHER" id="PTHR21225:SF12">
    <property type="entry name" value="PHOSPHO-2-DEHYDRO-3-DEOXYHEPTONATE ALDOLASE, TYROSINE-INHIBITED"/>
    <property type="match status" value="1"/>
</dbReference>
<dbReference type="EMBL" id="FKJW01000005">
    <property type="protein sequence ID" value="SAJ98005.1"/>
    <property type="molecule type" value="Genomic_DNA"/>
</dbReference>
<dbReference type="GO" id="GO:0003849">
    <property type="term" value="F:3-deoxy-7-phosphoheptulonate synthase activity"/>
    <property type="evidence" value="ECO:0007669"/>
    <property type="project" value="UniProtKB-EC"/>
</dbReference>
<dbReference type="GO" id="GO:0042802">
    <property type="term" value="F:identical protein binding"/>
    <property type="evidence" value="ECO:0007669"/>
    <property type="project" value="UniProtKB-ARBA"/>
</dbReference>
<dbReference type="Proteomes" id="UP000196218">
    <property type="component" value="Unassembled WGS sequence"/>
</dbReference>
<organism evidence="10 11">
    <name type="scientific">Burkholderia multivorans</name>
    <dbReference type="NCBI Taxonomy" id="87883"/>
    <lineage>
        <taxon>Bacteria</taxon>
        <taxon>Pseudomonadati</taxon>
        <taxon>Pseudomonadota</taxon>
        <taxon>Betaproteobacteria</taxon>
        <taxon>Burkholderiales</taxon>
        <taxon>Burkholderiaceae</taxon>
        <taxon>Burkholderia</taxon>
        <taxon>Burkholderia cepacia complex</taxon>
    </lineage>
</organism>
<evidence type="ECO:0000256" key="8">
    <source>
        <dbReference type="PIRNR" id="PIRNR001361"/>
    </source>
</evidence>
<keyword evidence="4 8" id="KW-0028">Amino-acid biosynthesis</keyword>
<evidence type="ECO:0000256" key="2">
    <source>
        <dbReference type="ARBA" id="ARBA00004688"/>
    </source>
</evidence>
<dbReference type="EC" id="2.5.1.54" evidence="8"/>
<dbReference type="InterPro" id="IPR013785">
    <property type="entry name" value="Aldolase_TIM"/>
</dbReference>
<evidence type="ECO:0000256" key="6">
    <source>
        <dbReference type="ARBA" id="ARBA00023141"/>
    </source>
</evidence>
<comment type="catalytic activity">
    <reaction evidence="7 8">
        <text>D-erythrose 4-phosphate + phosphoenolpyruvate + H2O = 7-phospho-2-dehydro-3-deoxy-D-arabino-heptonate + phosphate</text>
        <dbReference type="Rhea" id="RHEA:14717"/>
        <dbReference type="ChEBI" id="CHEBI:15377"/>
        <dbReference type="ChEBI" id="CHEBI:16897"/>
        <dbReference type="ChEBI" id="CHEBI:43474"/>
        <dbReference type="ChEBI" id="CHEBI:58394"/>
        <dbReference type="ChEBI" id="CHEBI:58702"/>
        <dbReference type="EC" id="2.5.1.54"/>
    </reaction>
</comment>
<evidence type="ECO:0000313" key="10">
    <source>
        <dbReference type="EMBL" id="SAJ98005.1"/>
    </source>
</evidence>
<dbReference type="PIRSF" id="PIRSF001361">
    <property type="entry name" value="DAHP_synthase"/>
    <property type="match status" value="1"/>
</dbReference>
<comment type="pathway">
    <text evidence="2 8">Metabolic intermediate biosynthesis; chorismate biosynthesis; chorismate from D-erythrose 4-phosphate and phosphoenolpyruvate: step 1/7.</text>
</comment>
<keyword evidence="5 8" id="KW-0808">Transferase</keyword>
<dbReference type="GO" id="GO:0009073">
    <property type="term" value="P:aromatic amino acid family biosynthetic process"/>
    <property type="evidence" value="ECO:0007669"/>
    <property type="project" value="UniProtKB-KW"/>
</dbReference>
<dbReference type="InterPro" id="IPR006218">
    <property type="entry name" value="DAHP1/KDSA"/>
</dbReference>
<keyword evidence="6 8" id="KW-0057">Aromatic amino acid biosynthesis</keyword>
<comment type="function">
    <text evidence="1 8">Stereospecific condensation of phosphoenolpyruvate (PEP) and D-erythrose-4-phosphate (E4P) giving rise to 3-deoxy-D-arabino-heptulosonate-7-phosphate (DAHP).</text>
</comment>
<dbReference type="NCBIfam" id="NF009395">
    <property type="entry name" value="PRK12755.1"/>
    <property type="match status" value="1"/>
</dbReference>
<accession>A0ABD7L7U3</accession>
<dbReference type="AlphaFoldDB" id="A0ABD7L7U3"/>
<dbReference type="SUPFAM" id="SSF51569">
    <property type="entry name" value="Aldolase"/>
    <property type="match status" value="1"/>
</dbReference>
<dbReference type="PANTHER" id="PTHR21225">
    <property type="entry name" value="PHOSPHO-2-DEHYDRO-3-DEOXYHEPTONATE ALDOLASE DAHP SYNTHETASE"/>
    <property type="match status" value="1"/>
</dbReference>
<dbReference type="NCBIfam" id="TIGR00034">
    <property type="entry name" value="aroFGH"/>
    <property type="match status" value="1"/>
</dbReference>
<dbReference type="InterPro" id="IPR006219">
    <property type="entry name" value="DAHP_synth_1"/>
</dbReference>
<evidence type="ECO:0000256" key="4">
    <source>
        <dbReference type="ARBA" id="ARBA00022605"/>
    </source>
</evidence>
<gene>
    <name evidence="10" type="primary">aroG_2</name>
    <name evidence="10" type="ORF">UA18_03737</name>
</gene>
<name>A0ABD7L7U3_9BURK</name>
<comment type="caution">
    <text evidence="10">The sequence shown here is derived from an EMBL/GenBank/DDBJ whole genome shotgun (WGS) entry which is preliminary data.</text>
</comment>
<dbReference type="Pfam" id="PF00793">
    <property type="entry name" value="DAHP_synth_1"/>
    <property type="match status" value="1"/>
</dbReference>
<dbReference type="NCBIfam" id="NF009396">
    <property type="entry name" value="PRK12756.1"/>
    <property type="match status" value="1"/>
</dbReference>
<evidence type="ECO:0000256" key="5">
    <source>
        <dbReference type="ARBA" id="ARBA00022679"/>
    </source>
</evidence>
<evidence type="ECO:0000256" key="3">
    <source>
        <dbReference type="ARBA" id="ARBA00007985"/>
    </source>
</evidence>
<dbReference type="GO" id="GO:0008652">
    <property type="term" value="P:amino acid biosynthetic process"/>
    <property type="evidence" value="ECO:0007669"/>
    <property type="project" value="UniProtKB-KW"/>
</dbReference>
<proteinExistence type="inferred from homology"/>
<dbReference type="Gene3D" id="3.20.20.70">
    <property type="entry name" value="Aldolase class I"/>
    <property type="match status" value="1"/>
</dbReference>
<dbReference type="RefSeq" id="WP_088926454.1">
    <property type="nucleotide sequence ID" value="NZ_CADFGW010000009.1"/>
</dbReference>
<sequence>MPIDTRHTACAAERIPSPAEVLAELPSTLVAANTIALGRRAASDIVSGTSDRLLAIVGPCSIHDADAALAYARMLADARDAFGDALEIVMRVYFEKPRTTVGWKGLINDPYLDGSHRIDRGIRIARALLIDVNALGVPTATEFLDPYSSAYLADLVAWGAIGARTTESQIHREIASNLPMPIGFKNGTDGNVQIAIDAIRAAAHAHRFVSINLDGRVHVASSPGNALGHLVLRGGRAPNYDAASVADALDRLADANLHRRLVIDASHANASRRYLNQVGVCADIAAQIAGGSTGIAGVMIESNLVEGRQDVVQGGALVYGQSITDGCLSIGITVDVLAQLAHAVRARRATRTASGDSIPQAMTAFDTVA</sequence>